<dbReference type="Pfam" id="PF00459">
    <property type="entry name" value="Inositol_P"/>
    <property type="match status" value="1"/>
</dbReference>
<dbReference type="Gene3D" id="3.30.540.10">
    <property type="entry name" value="Fructose-1,6-Bisphosphatase, subunit A, domain 1"/>
    <property type="match status" value="1"/>
</dbReference>
<dbReference type="PROSITE" id="PS00630">
    <property type="entry name" value="IMP_2"/>
    <property type="match status" value="1"/>
</dbReference>
<dbReference type="PRINTS" id="PR00377">
    <property type="entry name" value="IMPHPHTASES"/>
</dbReference>
<evidence type="ECO:0000256" key="7">
    <source>
        <dbReference type="PIRSR" id="PIRSR600760-2"/>
    </source>
</evidence>
<evidence type="ECO:0000256" key="1">
    <source>
        <dbReference type="ARBA" id="ARBA00001033"/>
    </source>
</evidence>
<dbReference type="FunFam" id="3.40.190.80:FF:000002">
    <property type="entry name" value="Inositol-1-monophosphatase"/>
    <property type="match status" value="1"/>
</dbReference>
<dbReference type="InterPro" id="IPR020550">
    <property type="entry name" value="Inositol_monophosphatase_CS"/>
</dbReference>
<dbReference type="GO" id="GO:0046854">
    <property type="term" value="P:phosphatidylinositol phosphate biosynthetic process"/>
    <property type="evidence" value="ECO:0007669"/>
    <property type="project" value="InterPro"/>
</dbReference>
<evidence type="ECO:0000313" key="10">
    <source>
        <dbReference type="Proteomes" id="UP000051012"/>
    </source>
</evidence>
<dbReference type="Gene3D" id="3.40.190.80">
    <property type="match status" value="1"/>
</dbReference>
<accession>A0A0S7YD56</accession>
<evidence type="ECO:0000256" key="8">
    <source>
        <dbReference type="RuleBase" id="RU364068"/>
    </source>
</evidence>
<keyword evidence="5 8" id="KW-0378">Hydrolase</keyword>
<name>A0A0S7YD56_UNCT6</name>
<evidence type="ECO:0000313" key="9">
    <source>
        <dbReference type="EMBL" id="KPJ72012.1"/>
    </source>
</evidence>
<evidence type="ECO:0000256" key="6">
    <source>
        <dbReference type="ARBA" id="ARBA00022842"/>
    </source>
</evidence>
<keyword evidence="6 7" id="KW-0460">Magnesium</keyword>
<comment type="caution">
    <text evidence="9">The sequence shown here is derived from an EMBL/GenBank/DDBJ whole genome shotgun (WGS) entry which is preliminary data.</text>
</comment>
<dbReference type="PROSITE" id="PS00629">
    <property type="entry name" value="IMP_1"/>
    <property type="match status" value="1"/>
</dbReference>
<dbReference type="CDD" id="cd01639">
    <property type="entry name" value="IMPase"/>
    <property type="match status" value="1"/>
</dbReference>
<dbReference type="PANTHER" id="PTHR20854">
    <property type="entry name" value="INOSITOL MONOPHOSPHATASE"/>
    <property type="match status" value="1"/>
</dbReference>
<gene>
    <name evidence="9" type="ORF">AMJ52_07760</name>
</gene>
<dbReference type="GO" id="GO:0046872">
    <property type="term" value="F:metal ion binding"/>
    <property type="evidence" value="ECO:0007669"/>
    <property type="project" value="UniProtKB-KW"/>
</dbReference>
<dbReference type="PATRIC" id="fig|1703772.3.peg.378"/>
<feature type="binding site" evidence="7">
    <location>
        <position position="74"/>
    </location>
    <ligand>
        <name>Mg(2+)</name>
        <dbReference type="ChEBI" id="CHEBI:18420"/>
        <label>1</label>
        <note>catalytic</note>
    </ligand>
</feature>
<evidence type="ECO:0000256" key="2">
    <source>
        <dbReference type="ARBA" id="ARBA00001946"/>
    </source>
</evidence>
<dbReference type="InterPro" id="IPR022337">
    <property type="entry name" value="Inositol_monophosphatase_SuhB"/>
</dbReference>
<dbReference type="GO" id="GO:0008934">
    <property type="term" value="F:inositol monophosphate 1-phosphatase activity"/>
    <property type="evidence" value="ECO:0007669"/>
    <property type="project" value="InterPro"/>
</dbReference>
<dbReference type="AlphaFoldDB" id="A0A0S7YD56"/>
<dbReference type="EC" id="3.1.3.25" evidence="8"/>
<sequence length="250" mass="28207">MCRDVGDYIYNKKAAKRKIISYKGEIDLVTQFDRKSQTLIIQSLKKRFPTFGILSEENVSHNTGSSKKWIIDPLDGTTNFAHNLPIWAISIALEVNGDIVLGVVYDPTRREMFSAIEKCGAFLNKKRIRVSKIRKLSQSLLITGFPYDIRQSKDNNLNHFNNFAVRAQAVRRLGSAALDLCYTACGRFDGYWELKLSPWDQAAGSLILKEAGGKITDFKGKKFNIYGDEVLGTNGLIHHQMMQILKLGSL</sequence>
<dbReference type="InterPro" id="IPR033942">
    <property type="entry name" value="IMPase"/>
</dbReference>
<feature type="binding site" evidence="7">
    <location>
        <position position="56"/>
    </location>
    <ligand>
        <name>Mg(2+)</name>
        <dbReference type="ChEBI" id="CHEBI:18420"/>
        <label>1</label>
        <note>catalytic</note>
    </ligand>
</feature>
<evidence type="ECO:0000256" key="3">
    <source>
        <dbReference type="ARBA" id="ARBA00009759"/>
    </source>
</evidence>
<proteinExistence type="inferred from homology"/>
<feature type="binding site" evidence="7">
    <location>
        <position position="72"/>
    </location>
    <ligand>
        <name>Mg(2+)</name>
        <dbReference type="ChEBI" id="CHEBI:18420"/>
        <label>1</label>
        <note>catalytic</note>
    </ligand>
</feature>
<dbReference type="FunFam" id="3.30.540.10:FF:000003">
    <property type="entry name" value="Inositol-1-monophosphatase"/>
    <property type="match status" value="1"/>
</dbReference>
<dbReference type="Proteomes" id="UP000051012">
    <property type="component" value="Unassembled WGS sequence"/>
</dbReference>
<dbReference type="GO" id="GO:0007165">
    <property type="term" value="P:signal transduction"/>
    <property type="evidence" value="ECO:0007669"/>
    <property type="project" value="TreeGrafter"/>
</dbReference>
<evidence type="ECO:0000256" key="4">
    <source>
        <dbReference type="ARBA" id="ARBA00022723"/>
    </source>
</evidence>
<comment type="catalytic activity">
    <reaction evidence="1 8">
        <text>a myo-inositol phosphate + H2O = myo-inositol + phosphate</text>
        <dbReference type="Rhea" id="RHEA:24056"/>
        <dbReference type="ChEBI" id="CHEBI:15377"/>
        <dbReference type="ChEBI" id="CHEBI:17268"/>
        <dbReference type="ChEBI" id="CHEBI:43474"/>
        <dbReference type="ChEBI" id="CHEBI:84139"/>
        <dbReference type="EC" id="3.1.3.25"/>
    </reaction>
</comment>
<organism evidence="9 10">
    <name type="scientific">candidate division TA06 bacterium DG_78</name>
    <dbReference type="NCBI Taxonomy" id="1703772"/>
    <lineage>
        <taxon>Bacteria</taxon>
        <taxon>Bacteria division TA06</taxon>
    </lineage>
</organism>
<reference evidence="9 10" key="1">
    <citation type="journal article" date="2015" name="Microbiome">
        <title>Genomic resolution of linkages in carbon, nitrogen, and sulfur cycling among widespread estuary sediment bacteria.</title>
        <authorList>
            <person name="Baker B.J."/>
            <person name="Lazar C.S."/>
            <person name="Teske A.P."/>
            <person name="Dick G.J."/>
        </authorList>
    </citation>
    <scope>NUCLEOTIDE SEQUENCE [LARGE SCALE GENOMIC DNA]</scope>
    <source>
        <strain evidence="9">DG_78</strain>
    </source>
</reference>
<keyword evidence="4 7" id="KW-0479">Metal-binding</keyword>
<dbReference type="EMBL" id="LJNI01000106">
    <property type="protein sequence ID" value="KPJ72012.1"/>
    <property type="molecule type" value="Genomic_DNA"/>
</dbReference>
<feature type="binding site" evidence="7">
    <location>
        <position position="200"/>
    </location>
    <ligand>
        <name>Mg(2+)</name>
        <dbReference type="ChEBI" id="CHEBI:18420"/>
        <label>1</label>
        <note>catalytic</note>
    </ligand>
</feature>
<dbReference type="InterPro" id="IPR000760">
    <property type="entry name" value="Inositol_monophosphatase-like"/>
</dbReference>
<dbReference type="PANTHER" id="PTHR20854:SF4">
    <property type="entry name" value="INOSITOL-1-MONOPHOSPHATASE-RELATED"/>
    <property type="match status" value="1"/>
</dbReference>
<comment type="cofactor">
    <cofactor evidence="2 7 8">
        <name>Mg(2+)</name>
        <dbReference type="ChEBI" id="CHEBI:18420"/>
    </cofactor>
</comment>
<protein>
    <recommendedName>
        <fullName evidence="8">Inositol-1-monophosphatase</fullName>
        <ecNumber evidence="8">3.1.3.25</ecNumber>
    </recommendedName>
</protein>
<dbReference type="SUPFAM" id="SSF56655">
    <property type="entry name" value="Carbohydrate phosphatase"/>
    <property type="match status" value="1"/>
</dbReference>
<dbReference type="GO" id="GO:0006020">
    <property type="term" value="P:inositol metabolic process"/>
    <property type="evidence" value="ECO:0007669"/>
    <property type="project" value="TreeGrafter"/>
</dbReference>
<comment type="similarity">
    <text evidence="3 8">Belongs to the inositol monophosphatase superfamily.</text>
</comment>
<dbReference type="InterPro" id="IPR020583">
    <property type="entry name" value="Inositol_monoP_metal-BS"/>
</dbReference>
<evidence type="ECO:0000256" key="5">
    <source>
        <dbReference type="ARBA" id="ARBA00022801"/>
    </source>
</evidence>
<feature type="binding site" evidence="7">
    <location>
        <position position="75"/>
    </location>
    <ligand>
        <name>Mg(2+)</name>
        <dbReference type="ChEBI" id="CHEBI:18420"/>
        <label>1</label>
        <note>catalytic</note>
    </ligand>
</feature>
<dbReference type="PRINTS" id="PR01959">
    <property type="entry name" value="SBIMPHPHTASE"/>
</dbReference>